<reference evidence="2" key="1">
    <citation type="submission" date="2023-03" db="EMBL/GenBank/DDBJ databases">
        <title>Massive genome expansion in bonnet fungi (Mycena s.s.) driven by repeated elements and novel gene families across ecological guilds.</title>
        <authorList>
            <consortium name="Lawrence Berkeley National Laboratory"/>
            <person name="Harder C.B."/>
            <person name="Miyauchi S."/>
            <person name="Viragh M."/>
            <person name="Kuo A."/>
            <person name="Thoen E."/>
            <person name="Andreopoulos B."/>
            <person name="Lu D."/>
            <person name="Skrede I."/>
            <person name="Drula E."/>
            <person name="Henrissat B."/>
            <person name="Morin E."/>
            <person name="Kohler A."/>
            <person name="Barry K."/>
            <person name="LaButti K."/>
            <person name="Morin E."/>
            <person name="Salamov A."/>
            <person name="Lipzen A."/>
            <person name="Mereny Z."/>
            <person name="Hegedus B."/>
            <person name="Baldrian P."/>
            <person name="Stursova M."/>
            <person name="Weitz H."/>
            <person name="Taylor A."/>
            <person name="Grigoriev I.V."/>
            <person name="Nagy L.G."/>
            <person name="Martin F."/>
            <person name="Kauserud H."/>
        </authorList>
    </citation>
    <scope>NUCLEOTIDE SEQUENCE</scope>
    <source>
        <strain evidence="2">CBHHK067</strain>
    </source>
</reference>
<feature type="compositionally biased region" description="Acidic residues" evidence="1">
    <location>
        <begin position="1155"/>
        <end position="1171"/>
    </location>
</feature>
<dbReference type="InterPro" id="IPR018247">
    <property type="entry name" value="EF_Hand_1_Ca_BS"/>
</dbReference>
<evidence type="ECO:0008006" key="4">
    <source>
        <dbReference type="Google" id="ProtNLM"/>
    </source>
</evidence>
<evidence type="ECO:0000256" key="1">
    <source>
        <dbReference type="SAM" id="MobiDB-lite"/>
    </source>
</evidence>
<proteinExistence type="predicted"/>
<dbReference type="Proteomes" id="UP001221757">
    <property type="component" value="Unassembled WGS sequence"/>
</dbReference>
<feature type="compositionally biased region" description="Pro residues" evidence="1">
    <location>
        <begin position="63"/>
        <end position="75"/>
    </location>
</feature>
<feature type="region of interest" description="Disordered" evidence="1">
    <location>
        <begin position="52"/>
        <end position="87"/>
    </location>
</feature>
<organism evidence="2 3">
    <name type="scientific">Mycena rosella</name>
    <name type="common">Pink bonnet</name>
    <name type="synonym">Agaricus rosellus</name>
    <dbReference type="NCBI Taxonomy" id="1033263"/>
    <lineage>
        <taxon>Eukaryota</taxon>
        <taxon>Fungi</taxon>
        <taxon>Dikarya</taxon>
        <taxon>Basidiomycota</taxon>
        <taxon>Agaricomycotina</taxon>
        <taxon>Agaricomycetes</taxon>
        <taxon>Agaricomycetidae</taxon>
        <taxon>Agaricales</taxon>
        <taxon>Marasmiineae</taxon>
        <taxon>Mycenaceae</taxon>
        <taxon>Mycena</taxon>
    </lineage>
</organism>
<keyword evidence="3" id="KW-1185">Reference proteome</keyword>
<dbReference type="PROSITE" id="PS00018">
    <property type="entry name" value="EF_HAND_1"/>
    <property type="match status" value="1"/>
</dbReference>
<protein>
    <recommendedName>
        <fullName evidence="4">Vacuolar protein sorting-associated protein 13 second N-terminal domain-containing protein</fullName>
    </recommendedName>
</protein>
<feature type="region of interest" description="Disordered" evidence="1">
    <location>
        <begin position="1151"/>
        <end position="1175"/>
    </location>
</feature>
<evidence type="ECO:0000313" key="2">
    <source>
        <dbReference type="EMBL" id="KAJ7701741.1"/>
    </source>
</evidence>
<evidence type="ECO:0000313" key="3">
    <source>
        <dbReference type="Proteomes" id="UP001221757"/>
    </source>
</evidence>
<feature type="region of interest" description="Disordered" evidence="1">
    <location>
        <begin position="390"/>
        <end position="412"/>
    </location>
</feature>
<feature type="compositionally biased region" description="Basic residues" evidence="1">
    <location>
        <begin position="1"/>
        <end position="16"/>
    </location>
</feature>
<gene>
    <name evidence="2" type="ORF">B0H17DRAFT_1044508</name>
</gene>
<feature type="region of interest" description="Disordered" evidence="1">
    <location>
        <begin position="1"/>
        <end position="36"/>
    </location>
</feature>
<accession>A0AAD7DZX1</accession>
<dbReference type="EMBL" id="JARKIE010000016">
    <property type="protein sequence ID" value="KAJ7701741.1"/>
    <property type="molecule type" value="Genomic_DNA"/>
</dbReference>
<name>A0AAD7DZX1_MYCRO</name>
<comment type="caution">
    <text evidence="2">The sequence shown here is derived from an EMBL/GenBank/DDBJ whole genome shotgun (WGS) entry which is preliminary data.</text>
</comment>
<sequence>MPMPRLLKRFSRKNLRQRSQSTSSTPDTPPIPKSAAASEVSFGYVIPSAASMPRSGSSAYFPPTDPYDKPFPPIPNGTSGHLAPSGAPYPPLPLHPPAAVIGNTIPDDDFSKNLQGAWTSATTDPKASKTDKALLKLENGVAGAMAKEAKGDMIMTAVKTGLDAVGGMEAIEKGLNSFMEGMPVLMNALDEVAKLHPFIGVAVMAFKAVWALEQKRRDNDRKILALHMEMKEMMGVLTQLKNVKDSEKVAPDGSTIKGRMQVIVNGTAEDIKACANTCDTYSKKKLLVKVLKGPIWEGKLIKFVETFTKRRSEFEFALSIHTALGVDAANKALNTVDQTTQEMNAKMDMMMKMFQNFVSPEQKEMARLVEQRGGQAVLENDKVLKELNDFENKSGGSQNNAAAHSRTAKSSDIEDLKEELHLDVDAALEQNMTVFNRKFEIQKRQIVDELSRVIQREGDRVISAVTAGPHDKIIDPDVHIIWKEMGWRGSVKTRHFVMALRDHFQEGHKGSDEQPYDHAEMRVDKVDEWALEYINVVRLQPISEAFDDDSSGWVTVAEVNAFTTQRPLEWSVLRWLAFWGVGHHQTMQVYTSKINVLLAKMFSILPHILPVNKSIINTYLETVYRPVYTLTASLNACHVNEAIQERFATYVAAEEARLRANLEAVQYDIDALDTLALVTGDGRIDRYILPLMFLLLERHWEIMRAARTRILHPDETWDAADTMVWVFDAVALRVELLQSVFTQQKLDLKQQFKSFSHGLYEYCNDENLLWDDKLVLEADFAEYTYDDSVEAEGVDITKILNYPVDQDPLDFDAYAPPKAATPLDSDDAKPLPFAEKLLNVKWHGVSYWNSTSTVPNSGMCTITLRPSSAQGEVQYFTAAERANRSEFKVTGECRAGDEPGAVLVTFKRSFPARFPTQYYTGRWDVATDTLTGTVGPDEDPATQFSAFVFKRIMPEHMCFWPAPVELQTNKARALWGFAIAAVRFNVRRERWAWLFFNERRDNRKRFIELYIRSSGSTQFGTPLNDAEWLELALVKKTFCTADSRFYHSLGERQIRATVEHNASCDACGANIGGARITCLVCQIKGTFNTVDLCTTPDCLTQRVIRDDMQKAHLSHHDLMKVRRVVHTRQFGKTYRDAKEALKHARTFFAGGTTAEGEDDSESSAVDTDDEEGHAPLSAKRLSHVPALGISIPQTAGAANLMSAVSAARSHATQVPDPVPSGPACCGCSKPVAQPCWYCVQCEGASFICWDCDTKGEVSFGEHDFYSHDLVRVNELIEERDLSVEERLKEMEERFSKHEKVMDERLGRLEAAVDGRMVKVERLLEQLLVKLGTP</sequence>